<protein>
    <submittedName>
        <fullName evidence="1">Uncharacterized protein</fullName>
    </submittedName>
</protein>
<dbReference type="Proteomes" id="UP001055712">
    <property type="component" value="Unassembled WGS sequence"/>
</dbReference>
<accession>A0A9D4Z076</accession>
<proteinExistence type="predicted"/>
<dbReference type="EMBL" id="SIDB01000002">
    <property type="protein sequence ID" value="KAI3435628.1"/>
    <property type="molecule type" value="Genomic_DNA"/>
</dbReference>
<evidence type="ECO:0000313" key="2">
    <source>
        <dbReference type="Proteomes" id="UP001055712"/>
    </source>
</evidence>
<comment type="caution">
    <text evidence="1">The sequence shown here is derived from an EMBL/GenBank/DDBJ whole genome shotgun (WGS) entry which is preliminary data.</text>
</comment>
<dbReference type="AlphaFoldDB" id="A0A9D4Z076"/>
<keyword evidence="2" id="KW-1185">Reference proteome</keyword>
<reference evidence="1" key="2">
    <citation type="submission" date="2020-11" db="EMBL/GenBank/DDBJ databases">
        <authorList>
            <person name="Cecchin M."/>
            <person name="Marcolungo L."/>
            <person name="Rossato M."/>
            <person name="Girolomoni L."/>
            <person name="Cosentino E."/>
            <person name="Cuine S."/>
            <person name="Li-Beisson Y."/>
            <person name="Delledonne M."/>
            <person name="Ballottari M."/>
        </authorList>
    </citation>
    <scope>NUCLEOTIDE SEQUENCE</scope>
    <source>
        <strain evidence="1">211/11P</strain>
        <tissue evidence="1">Whole cell</tissue>
    </source>
</reference>
<gene>
    <name evidence="1" type="ORF">D9Q98_001688</name>
</gene>
<dbReference type="OrthoDB" id="508087at2759"/>
<reference evidence="1" key="1">
    <citation type="journal article" date="2019" name="Plant J.">
        <title>Chlorella vulgaris genome assembly and annotation reveals the molecular basis for metabolic acclimation to high light conditions.</title>
        <authorList>
            <person name="Cecchin M."/>
            <person name="Marcolungo L."/>
            <person name="Rossato M."/>
            <person name="Girolomoni L."/>
            <person name="Cosentino E."/>
            <person name="Cuine S."/>
            <person name="Li-Beisson Y."/>
            <person name="Delledonne M."/>
            <person name="Ballottari M."/>
        </authorList>
    </citation>
    <scope>NUCLEOTIDE SEQUENCE</scope>
    <source>
        <strain evidence="1">211/11P</strain>
    </source>
</reference>
<organism evidence="1 2">
    <name type="scientific">Chlorella vulgaris</name>
    <name type="common">Green alga</name>
    <dbReference type="NCBI Taxonomy" id="3077"/>
    <lineage>
        <taxon>Eukaryota</taxon>
        <taxon>Viridiplantae</taxon>
        <taxon>Chlorophyta</taxon>
        <taxon>core chlorophytes</taxon>
        <taxon>Trebouxiophyceae</taxon>
        <taxon>Chlorellales</taxon>
        <taxon>Chlorellaceae</taxon>
        <taxon>Chlorella clade</taxon>
        <taxon>Chlorella</taxon>
    </lineage>
</organism>
<evidence type="ECO:0000313" key="1">
    <source>
        <dbReference type="EMBL" id="KAI3435628.1"/>
    </source>
</evidence>
<sequence length="183" mass="19637">MKVGVRVGFHNVARESSTLQVLEVDVVPQDTVLGLKQKVAAAAGGAITADDLLLSFGPNDRHIGRQYVKDPAVDEGKLKLEQYSLLSWIQRFPHWTLSARLLPAAPPAPGVAIHKAAASAEQKDPDTAVMDARAKGEIPKISDLPAPWGTQPSPHIPDEELTRAGYLPPRFPGTFSPLTDVVA</sequence>
<name>A0A9D4Z076_CHLVU</name>